<dbReference type="Proteomes" id="UP000190857">
    <property type="component" value="Unassembled WGS sequence"/>
</dbReference>
<dbReference type="InterPro" id="IPR050490">
    <property type="entry name" value="Bact_solute-bd_prot1"/>
</dbReference>
<evidence type="ECO:0000313" key="7">
    <source>
        <dbReference type="Proteomes" id="UP000190857"/>
    </source>
</evidence>
<dbReference type="OrthoDB" id="1650177at2"/>
<dbReference type="PROSITE" id="PS51257">
    <property type="entry name" value="PROKAR_LIPOPROTEIN"/>
    <property type="match status" value="1"/>
</dbReference>
<keyword evidence="3" id="KW-0813">Transport</keyword>
<sequence length="447" mass="47918">MRHKLLQSAAVALTAVLALAGCSAGSSTSSDSSESSADTTVTFRLWDETAAASYEKSFAAFEKQNPGIEVDVEVVPWADYWTELRADVAEGNAADVFWMNNSYFGNYADSGNLIDVDTALGKDAKNDWTPSVVKQFTRDKTLWGVPQTYDAGIAVYYNKKLLDEAGIDPSTLKDLQWNPDEAKDTFLPVAQKLTKDTSGRDRLNGEFDTNAIATFGTNLGYDLQAILLPYIGSNGGQFQDGDDFDFADAKTTEAVEYVVKAVTDKKVAPPASDTNDNSDFSRDAFLEGKIALFQSGLYNLKSIDEGADFEWGVAPAPAGPAGNVTVTNGIVAAGNAQSKHLDATKKVLTWLGSTEGDTYLATDGAALPAVDSAQKVFLDYWKKRDVDVTPFLDAVKAAKPIESPSGVNYAAGFTAYDPIFKQIFAGQTPVSDGLKKAQDAANVAINK</sequence>
<dbReference type="RefSeq" id="WP_079726292.1">
    <property type="nucleotide sequence ID" value="NZ_FUZP01000001.1"/>
</dbReference>
<keyword evidence="7" id="KW-1185">Reference proteome</keyword>
<organism evidence="6 7">
    <name type="scientific">Okibacterium fritillariae</name>
    <dbReference type="NCBI Taxonomy" id="123320"/>
    <lineage>
        <taxon>Bacteria</taxon>
        <taxon>Bacillati</taxon>
        <taxon>Actinomycetota</taxon>
        <taxon>Actinomycetes</taxon>
        <taxon>Micrococcales</taxon>
        <taxon>Microbacteriaceae</taxon>
        <taxon>Okibacterium</taxon>
    </lineage>
</organism>
<feature type="chain" id="PRO_5038619098" evidence="5">
    <location>
        <begin position="21"/>
        <end position="447"/>
    </location>
</feature>
<dbReference type="EMBL" id="FUZP01000001">
    <property type="protein sequence ID" value="SKC35139.1"/>
    <property type="molecule type" value="Genomic_DNA"/>
</dbReference>
<dbReference type="PANTHER" id="PTHR43649">
    <property type="entry name" value="ARABINOSE-BINDING PROTEIN-RELATED"/>
    <property type="match status" value="1"/>
</dbReference>
<dbReference type="SUPFAM" id="SSF53850">
    <property type="entry name" value="Periplasmic binding protein-like II"/>
    <property type="match status" value="1"/>
</dbReference>
<evidence type="ECO:0000256" key="2">
    <source>
        <dbReference type="ARBA" id="ARBA00008520"/>
    </source>
</evidence>
<evidence type="ECO:0000313" key="6">
    <source>
        <dbReference type="EMBL" id="SKC35139.1"/>
    </source>
</evidence>
<protein>
    <submittedName>
        <fullName evidence="6">Carbohydrate ABC transporter substrate-binding protein, CUT1 family</fullName>
    </submittedName>
</protein>
<evidence type="ECO:0000256" key="4">
    <source>
        <dbReference type="ARBA" id="ARBA00022729"/>
    </source>
</evidence>
<dbReference type="STRING" id="123320.SAMN06309945_0020"/>
<feature type="signal peptide" evidence="5">
    <location>
        <begin position="1"/>
        <end position="20"/>
    </location>
</feature>
<name>A0A1T5I7L6_9MICO</name>
<evidence type="ECO:0000256" key="1">
    <source>
        <dbReference type="ARBA" id="ARBA00004196"/>
    </source>
</evidence>
<dbReference type="GO" id="GO:0030313">
    <property type="term" value="C:cell envelope"/>
    <property type="evidence" value="ECO:0007669"/>
    <property type="project" value="UniProtKB-SubCell"/>
</dbReference>
<dbReference type="Pfam" id="PF01547">
    <property type="entry name" value="SBP_bac_1"/>
    <property type="match status" value="1"/>
</dbReference>
<comment type="similarity">
    <text evidence="2">Belongs to the bacterial solute-binding protein 1 family.</text>
</comment>
<dbReference type="InterPro" id="IPR006059">
    <property type="entry name" value="SBP"/>
</dbReference>
<reference evidence="6 7" key="1">
    <citation type="submission" date="2017-02" db="EMBL/GenBank/DDBJ databases">
        <authorList>
            <person name="Peterson S.W."/>
        </authorList>
    </citation>
    <scope>NUCLEOTIDE SEQUENCE [LARGE SCALE GENOMIC DNA]</scope>
    <source>
        <strain evidence="6 7">VKM Ac-2059</strain>
    </source>
</reference>
<accession>A0A1T5I7L6</accession>
<evidence type="ECO:0000256" key="5">
    <source>
        <dbReference type="SAM" id="SignalP"/>
    </source>
</evidence>
<dbReference type="Gene3D" id="3.40.190.10">
    <property type="entry name" value="Periplasmic binding protein-like II"/>
    <property type="match status" value="1"/>
</dbReference>
<evidence type="ECO:0000256" key="3">
    <source>
        <dbReference type="ARBA" id="ARBA00022448"/>
    </source>
</evidence>
<dbReference type="PANTHER" id="PTHR43649:SF31">
    <property type="entry name" value="SN-GLYCEROL-3-PHOSPHATE-BINDING PERIPLASMIC PROTEIN UGPB"/>
    <property type="match status" value="1"/>
</dbReference>
<keyword evidence="4 5" id="KW-0732">Signal</keyword>
<dbReference type="AlphaFoldDB" id="A0A1T5I7L6"/>
<comment type="subcellular location">
    <subcellularLocation>
        <location evidence="1">Cell envelope</location>
    </subcellularLocation>
</comment>
<proteinExistence type="inferred from homology"/>
<dbReference type="CDD" id="cd13585">
    <property type="entry name" value="PBP2_TMBP_like"/>
    <property type="match status" value="1"/>
</dbReference>
<gene>
    <name evidence="6" type="ORF">SAMN06309945_0020</name>
</gene>